<keyword evidence="3 5" id="KW-1133">Transmembrane helix</keyword>
<feature type="transmembrane region" description="Helical" evidence="5">
    <location>
        <begin position="113"/>
        <end position="133"/>
    </location>
</feature>
<evidence type="ECO:0000256" key="1">
    <source>
        <dbReference type="ARBA" id="ARBA00004141"/>
    </source>
</evidence>
<feature type="transmembrane region" description="Helical" evidence="5">
    <location>
        <begin position="320"/>
        <end position="338"/>
    </location>
</feature>
<dbReference type="InterPro" id="IPR011701">
    <property type="entry name" value="MFS"/>
</dbReference>
<keyword evidence="2 5" id="KW-0812">Transmembrane</keyword>
<comment type="caution">
    <text evidence="7">The sequence shown here is derived from an EMBL/GenBank/DDBJ whole genome shotgun (WGS) entry which is preliminary data.</text>
</comment>
<dbReference type="PANTHER" id="PTHR23501:SF6">
    <property type="entry name" value="MULTIDRUG TRANSPORTER, PUTATIVE (AFU_ORTHOLOGUE AFUA_3G14560)-RELATED"/>
    <property type="match status" value="1"/>
</dbReference>
<dbReference type="OMA" id="TIMNTTM"/>
<proteinExistence type="predicted"/>
<feature type="transmembrane region" description="Helical" evidence="5">
    <location>
        <begin position="176"/>
        <end position="197"/>
    </location>
</feature>
<dbReference type="Gene3D" id="1.20.1720.10">
    <property type="entry name" value="Multidrug resistance protein D"/>
    <property type="match status" value="1"/>
</dbReference>
<feature type="transmembrane region" description="Helical" evidence="5">
    <location>
        <begin position="145"/>
        <end position="164"/>
    </location>
</feature>
<evidence type="ECO:0000313" key="7">
    <source>
        <dbReference type="EMBL" id="OQD74804.1"/>
    </source>
</evidence>
<keyword evidence="4 5" id="KW-0472">Membrane</keyword>
<feature type="domain" description="Major facilitator superfamily (MFS) profile" evidence="6">
    <location>
        <begin position="23"/>
        <end position="483"/>
    </location>
</feature>
<feature type="transmembrane region" description="Helical" evidence="5">
    <location>
        <begin position="242"/>
        <end position="261"/>
    </location>
</feature>
<gene>
    <name evidence="7" type="ORF">PENDEC_c009G02035</name>
</gene>
<feature type="transmembrane region" description="Helical" evidence="5">
    <location>
        <begin position="376"/>
        <end position="400"/>
    </location>
</feature>
<feature type="transmembrane region" description="Helical" evidence="5">
    <location>
        <begin position="345"/>
        <end position="364"/>
    </location>
</feature>
<dbReference type="InterPro" id="IPR036259">
    <property type="entry name" value="MFS_trans_sf"/>
</dbReference>
<protein>
    <recommendedName>
        <fullName evidence="6">Major facilitator superfamily (MFS) profile domain-containing protein</fullName>
    </recommendedName>
</protein>
<evidence type="ECO:0000256" key="2">
    <source>
        <dbReference type="ARBA" id="ARBA00022692"/>
    </source>
</evidence>
<dbReference type="SUPFAM" id="SSF103473">
    <property type="entry name" value="MFS general substrate transporter"/>
    <property type="match status" value="1"/>
</dbReference>
<evidence type="ECO:0000256" key="3">
    <source>
        <dbReference type="ARBA" id="ARBA00022989"/>
    </source>
</evidence>
<dbReference type="PANTHER" id="PTHR23501">
    <property type="entry name" value="MAJOR FACILITATOR SUPERFAMILY"/>
    <property type="match status" value="1"/>
</dbReference>
<evidence type="ECO:0000259" key="6">
    <source>
        <dbReference type="PROSITE" id="PS50850"/>
    </source>
</evidence>
<dbReference type="InterPro" id="IPR005829">
    <property type="entry name" value="Sugar_transporter_CS"/>
</dbReference>
<feature type="transmembrane region" description="Helical" evidence="5">
    <location>
        <begin position="20"/>
        <end position="42"/>
    </location>
</feature>
<evidence type="ECO:0000256" key="5">
    <source>
        <dbReference type="SAM" id="Phobius"/>
    </source>
</evidence>
<sequence>MATEETPLLPRQDAPIKSNVVAGIISTWIATFLAAADTTITATLSSTIAHEFDSLAIISWLGSGYLIGLTATQPLSGKLSDIFGRRVSFCFATCMFTTGNLICGFARSKAVLILARVLSGIGGGGCISIATFIASDHIPLKRRGIWQGTSAVMYTLGIGLGAVIGGTVNDTFGWRWAFIGIAPISLISCMLVAIFLPSHTERQHGFLEMLNRVDFAGCITLVASLVLLLIGLNHEGDQIVNLQFLVTIPLGSVLFGLFLLIEWRWAKEPIIPLSLFRRRTVVATCLTAWFMSSSLYILLYYVPLYLQMLGYTPSEVGLRILPYSIGSGVGSFLIGLIIRVTGKYGIFRYITPMSMVIATVGFAFIERDTPWIVPELYLLCKGVGIGGALTVLILALLHTVPHHSHATGTSALYAFRSVGATVGLSVASAVFHGQLSNFEQESGSTCELTDDCYLSALHGAFWSAVAFASVALICGFFVESNPKGKEGEEEID</sequence>
<accession>A0A1V6PCR7</accession>
<dbReference type="Pfam" id="PF07690">
    <property type="entry name" value="MFS_1"/>
    <property type="match status" value="1"/>
</dbReference>
<feature type="transmembrane region" description="Helical" evidence="5">
    <location>
        <begin position="54"/>
        <end position="75"/>
    </location>
</feature>
<dbReference type="OrthoDB" id="6770063at2759"/>
<dbReference type="PROSITE" id="PS00216">
    <property type="entry name" value="SUGAR_TRANSPORT_1"/>
    <property type="match status" value="1"/>
</dbReference>
<feature type="transmembrane region" description="Helical" evidence="5">
    <location>
        <begin position="209"/>
        <end position="230"/>
    </location>
</feature>
<dbReference type="AlphaFoldDB" id="A0A1V6PCR7"/>
<dbReference type="PROSITE" id="PS50850">
    <property type="entry name" value="MFS"/>
    <property type="match status" value="1"/>
</dbReference>
<reference evidence="8" key="1">
    <citation type="journal article" date="2017" name="Nat. Microbiol.">
        <title>Global analysis of biosynthetic gene clusters reveals vast potential of secondary metabolite production in Penicillium species.</title>
        <authorList>
            <person name="Nielsen J.C."/>
            <person name="Grijseels S."/>
            <person name="Prigent S."/>
            <person name="Ji B."/>
            <person name="Dainat J."/>
            <person name="Nielsen K.F."/>
            <person name="Frisvad J.C."/>
            <person name="Workman M."/>
            <person name="Nielsen J."/>
        </authorList>
    </citation>
    <scope>NUCLEOTIDE SEQUENCE [LARGE SCALE GENOMIC DNA]</scope>
    <source>
        <strain evidence="8">IBT 11843</strain>
    </source>
</reference>
<dbReference type="EMBL" id="MDYL01000009">
    <property type="protein sequence ID" value="OQD74804.1"/>
    <property type="molecule type" value="Genomic_DNA"/>
</dbReference>
<feature type="transmembrane region" description="Helical" evidence="5">
    <location>
        <begin position="453"/>
        <end position="478"/>
    </location>
</feature>
<organism evidence="7 8">
    <name type="scientific">Penicillium decumbens</name>
    <dbReference type="NCBI Taxonomy" id="69771"/>
    <lineage>
        <taxon>Eukaryota</taxon>
        <taxon>Fungi</taxon>
        <taxon>Dikarya</taxon>
        <taxon>Ascomycota</taxon>
        <taxon>Pezizomycotina</taxon>
        <taxon>Eurotiomycetes</taxon>
        <taxon>Eurotiomycetidae</taxon>
        <taxon>Eurotiales</taxon>
        <taxon>Aspergillaceae</taxon>
        <taxon>Penicillium</taxon>
    </lineage>
</organism>
<dbReference type="Proteomes" id="UP000191522">
    <property type="component" value="Unassembled WGS sequence"/>
</dbReference>
<feature type="transmembrane region" description="Helical" evidence="5">
    <location>
        <begin position="87"/>
        <end position="107"/>
    </location>
</feature>
<feature type="transmembrane region" description="Helical" evidence="5">
    <location>
        <begin position="281"/>
        <end position="300"/>
    </location>
</feature>
<evidence type="ECO:0000256" key="4">
    <source>
        <dbReference type="ARBA" id="ARBA00023136"/>
    </source>
</evidence>
<keyword evidence="8" id="KW-1185">Reference proteome</keyword>
<dbReference type="Gene3D" id="1.20.1250.20">
    <property type="entry name" value="MFS general substrate transporter like domains"/>
    <property type="match status" value="1"/>
</dbReference>
<dbReference type="InterPro" id="IPR020846">
    <property type="entry name" value="MFS_dom"/>
</dbReference>
<dbReference type="GO" id="GO:0000329">
    <property type="term" value="C:fungal-type vacuole membrane"/>
    <property type="evidence" value="ECO:0007669"/>
    <property type="project" value="TreeGrafter"/>
</dbReference>
<evidence type="ECO:0000313" key="8">
    <source>
        <dbReference type="Proteomes" id="UP000191522"/>
    </source>
</evidence>
<dbReference type="GO" id="GO:0015174">
    <property type="term" value="F:basic amino acid transmembrane transporter activity"/>
    <property type="evidence" value="ECO:0007669"/>
    <property type="project" value="TreeGrafter"/>
</dbReference>
<name>A0A1V6PCR7_PENDC</name>
<comment type="subcellular location">
    <subcellularLocation>
        <location evidence="1">Membrane</location>
        <topology evidence="1">Multi-pass membrane protein</topology>
    </subcellularLocation>
</comment>